<organism evidence="1">
    <name type="scientific">marine metagenome</name>
    <dbReference type="NCBI Taxonomy" id="408172"/>
    <lineage>
        <taxon>unclassified sequences</taxon>
        <taxon>metagenomes</taxon>
        <taxon>ecological metagenomes</taxon>
    </lineage>
</organism>
<feature type="non-terminal residue" evidence="1">
    <location>
        <position position="1"/>
    </location>
</feature>
<dbReference type="AlphaFoldDB" id="A0A382WDX2"/>
<reference evidence="1" key="1">
    <citation type="submission" date="2018-05" db="EMBL/GenBank/DDBJ databases">
        <authorList>
            <person name="Lanie J.A."/>
            <person name="Ng W.-L."/>
            <person name="Kazmierczak K.M."/>
            <person name="Andrzejewski T.M."/>
            <person name="Davidsen T.M."/>
            <person name="Wayne K.J."/>
            <person name="Tettelin H."/>
            <person name="Glass J.I."/>
            <person name="Rusch D."/>
            <person name="Podicherti R."/>
            <person name="Tsui H.-C.T."/>
            <person name="Winkler M.E."/>
        </authorList>
    </citation>
    <scope>NUCLEOTIDE SEQUENCE</scope>
</reference>
<gene>
    <name evidence="1" type="ORF">METZ01_LOCUS409857</name>
</gene>
<sequence>NQPDPWSSVMYSLGDGWNGGSEEEEEHECLWAWSLGNGLLHDIGNEIPTEIDVSGWSDVDEVREKLCSLQHYRFHIEMGDQSAGRVNENEKVETCQLQTGWYRIRYARRPEFCFLPLLHDFGMCNDLSEVRDFAHKVRGFRRVKEDPPSFTGIDKYGYRKSEIEKHLDEYGNRSYDVDESIEDLNREIDHYHQKMVQDNRIALGILENGGMDASRAIKERLEDRWGLTDHDVETFLRWIYKS</sequence>
<evidence type="ECO:0000313" key="1">
    <source>
        <dbReference type="EMBL" id="SVD57003.1"/>
    </source>
</evidence>
<dbReference type="EMBL" id="UINC01159098">
    <property type="protein sequence ID" value="SVD57003.1"/>
    <property type="molecule type" value="Genomic_DNA"/>
</dbReference>
<accession>A0A382WDX2</accession>
<protein>
    <submittedName>
        <fullName evidence="1">Uncharacterized protein</fullName>
    </submittedName>
</protein>
<name>A0A382WDX2_9ZZZZ</name>
<proteinExistence type="predicted"/>